<sequence length="748" mass="85548" precursor="true">MRKILGLAVLSAIHSTAFANTNIVAAQCKDYMQPESWKPIASLPKHAIDIVADDLELQGTDSAEFSGNVVINTETMSLAARRALIDKKEGLLSASGPLTYRDQFTKVHSNGLFADLNANTVSLLGAEYELTEQLGRGGAEKLHASGNQISLDNSSFTTCPSDDPFWKIEASSIVLSREDGWGETYNTVFKIMDTPIIYLPYFTFPIDNRRKSGLLTPTVSSSNKFGLELITPYYLNLAPNYDATLTPRYMANKGFQLITEFRYLTEQHQGKVGIEYLNKDDSEPQLDDRYLVHWQQRSYLSDKWRAFVDITNVSDDNYLTDLTSEYANETDTQLYRTGSVSYLGEDWLVDFKLQDFEVLGDHRESYTTLPQISFRTRDSYELASVDWDFEGEFAYFQNDTLAITEASRLHLEPRVSFSRSDYAWSFTSEARLLHTRYEQTIEAPDTEYAESVTRTLPSVRVHGQLNFERGTEFFFDQGVQTLEPQIQYLYTPHREQSQIGWYDTAKLQDDFVGLFRARRYSGYDRIAEANQFTIGATTRIFDSNNVERFNFSAGQIIYLESSVKPSEQLFTDDTNYNSLFAAESMLHWHKRWYLSSGIQYDVDSKELVQSHFTLDYKGDDKQLVQLNHRYVNDVSDYEIDQVGLFTSLPIDDNWQFVASYHRDMTANRSVESFVGIQYQSCCWAIQVTANRQIETNLNQTLTHDEAVFDSGFSLKFVLSGLGSQSSGDASKLLQQGIFGYRRPYFLNK</sequence>
<feature type="chain" id="PRO_5013412738" description="LPS-assembly protein LptD" evidence="4">
    <location>
        <begin position="20"/>
        <end position="748"/>
    </location>
</feature>
<reference evidence="8" key="1">
    <citation type="journal article" date="2019" name="Genome Announc.">
        <title>Draft Genome Sequence of Pseudoalteromonas piscicida Strain 36Y ROTHPW, an Hypersaline Seawater Isolate from the South Coast of Sonora, Mexico.</title>
        <authorList>
            <person name="Sanchez-Diaz R."/>
            <person name="Molina-Garza Z.J."/>
            <person name="Cruz-Suarez L.E."/>
            <person name="Selvin J."/>
            <person name="Kiran G.S."/>
            <person name="Ibarra-Gamez J.C."/>
            <person name="Gomez-Gil B."/>
            <person name="Galaviz-Silva L."/>
        </authorList>
    </citation>
    <scope>NUCLEOTIDE SEQUENCE [LARGE SCALE GENOMIC DNA]</scope>
    <source>
        <strain evidence="8">36Y_RITHPW</strain>
    </source>
</reference>
<keyword evidence="8" id="KW-1185">Reference proteome</keyword>
<evidence type="ECO:0000313" key="8">
    <source>
        <dbReference type="Proteomes" id="UP000228621"/>
    </source>
</evidence>
<comment type="similarity">
    <text evidence="4">Belongs to the LptD family.</text>
</comment>
<dbReference type="GO" id="GO:0009279">
    <property type="term" value="C:cell outer membrane"/>
    <property type="evidence" value="ECO:0007669"/>
    <property type="project" value="UniProtKB-SubCell"/>
</dbReference>
<dbReference type="Proteomes" id="UP000228621">
    <property type="component" value="Unassembled WGS sequence"/>
</dbReference>
<dbReference type="Pfam" id="PF03968">
    <property type="entry name" value="LptD_N"/>
    <property type="match status" value="1"/>
</dbReference>
<comment type="caution">
    <text evidence="4">Lacks conserved residue(s) required for the propagation of feature annotation.</text>
</comment>
<comment type="subunit">
    <text evidence="4">Component of the lipopolysaccharide transport and assembly complex. Interacts with LptE and LptA.</text>
</comment>
<dbReference type="InterPro" id="IPR050218">
    <property type="entry name" value="LptD"/>
</dbReference>
<comment type="function">
    <text evidence="4">Together with LptE, is involved in the assembly of lipopolysaccharide (LPS) at the surface of the outer membrane.</text>
</comment>
<dbReference type="InterPro" id="IPR007543">
    <property type="entry name" value="LptD_C"/>
</dbReference>
<dbReference type="GO" id="GO:0015920">
    <property type="term" value="P:lipopolysaccharide transport"/>
    <property type="evidence" value="ECO:0007669"/>
    <property type="project" value="InterPro"/>
</dbReference>
<evidence type="ECO:0000256" key="4">
    <source>
        <dbReference type="HAMAP-Rule" id="MF_01411"/>
    </source>
</evidence>
<name>A0A2A5JS34_PSEO7</name>
<feature type="signal peptide" evidence="4">
    <location>
        <begin position="1"/>
        <end position="19"/>
    </location>
</feature>
<dbReference type="OrthoDB" id="9760225at2"/>
<organism evidence="7 8">
    <name type="scientific">Pseudoalteromonas piscicida</name>
    <dbReference type="NCBI Taxonomy" id="43662"/>
    <lineage>
        <taxon>Bacteria</taxon>
        <taxon>Pseudomonadati</taxon>
        <taxon>Pseudomonadota</taxon>
        <taxon>Gammaproteobacteria</taxon>
        <taxon>Alteromonadales</taxon>
        <taxon>Pseudoalteromonadaceae</taxon>
        <taxon>Pseudoalteromonas</taxon>
    </lineage>
</organism>
<comment type="caution">
    <text evidence="7">The sequence shown here is derived from an EMBL/GenBank/DDBJ whole genome shotgun (WGS) entry which is preliminary data.</text>
</comment>
<keyword evidence="3 4" id="KW-0998">Cell outer membrane</keyword>
<proteinExistence type="inferred from homology"/>
<dbReference type="EMBL" id="NKHF01000040">
    <property type="protein sequence ID" value="PCK32081.1"/>
    <property type="molecule type" value="Genomic_DNA"/>
</dbReference>
<dbReference type="GO" id="GO:0043165">
    <property type="term" value="P:Gram-negative-bacterium-type cell outer membrane assembly"/>
    <property type="evidence" value="ECO:0007669"/>
    <property type="project" value="UniProtKB-UniRule"/>
</dbReference>
<evidence type="ECO:0000256" key="3">
    <source>
        <dbReference type="ARBA" id="ARBA00023237"/>
    </source>
</evidence>
<dbReference type="AlphaFoldDB" id="A0A2A5JS34"/>
<protein>
    <recommendedName>
        <fullName evidence="4">LPS-assembly protein LptD</fullName>
    </recommendedName>
</protein>
<feature type="domain" description="LptD C-terminal" evidence="6">
    <location>
        <begin position="288"/>
        <end position="654"/>
    </location>
</feature>
<evidence type="ECO:0000259" key="6">
    <source>
        <dbReference type="Pfam" id="PF04453"/>
    </source>
</evidence>
<gene>
    <name evidence="4" type="primary">lptD</name>
    <name evidence="7" type="ORF">CEX98_08830</name>
</gene>
<dbReference type="Pfam" id="PF04453">
    <property type="entry name" value="LptD"/>
    <property type="match status" value="1"/>
</dbReference>
<evidence type="ECO:0000256" key="1">
    <source>
        <dbReference type="ARBA" id="ARBA00022729"/>
    </source>
</evidence>
<keyword evidence="1 4" id="KW-0732">Signal</keyword>
<dbReference type="PANTHER" id="PTHR30189:SF1">
    <property type="entry name" value="LPS-ASSEMBLY PROTEIN LPTD"/>
    <property type="match status" value="1"/>
</dbReference>
<dbReference type="InterPro" id="IPR020889">
    <property type="entry name" value="LipoPS_assembly_LptD"/>
</dbReference>
<comment type="subcellular location">
    <subcellularLocation>
        <location evidence="4">Cell outer membrane</location>
    </subcellularLocation>
</comment>
<dbReference type="InterPro" id="IPR005653">
    <property type="entry name" value="OstA-like_N"/>
</dbReference>
<dbReference type="RefSeq" id="WP_099641721.1">
    <property type="nucleotide sequence ID" value="NZ_NKHF01000040.1"/>
</dbReference>
<dbReference type="GO" id="GO:1990351">
    <property type="term" value="C:transporter complex"/>
    <property type="evidence" value="ECO:0007669"/>
    <property type="project" value="TreeGrafter"/>
</dbReference>
<dbReference type="HAMAP" id="MF_01411">
    <property type="entry name" value="LPS_assembly_LptD"/>
    <property type="match status" value="1"/>
</dbReference>
<evidence type="ECO:0000313" key="7">
    <source>
        <dbReference type="EMBL" id="PCK32081.1"/>
    </source>
</evidence>
<feature type="domain" description="Organic solvent tolerance-like N-terminal" evidence="5">
    <location>
        <begin position="50"/>
        <end position="179"/>
    </location>
</feature>
<evidence type="ECO:0000256" key="2">
    <source>
        <dbReference type="ARBA" id="ARBA00023136"/>
    </source>
</evidence>
<accession>A0A2A5JS34</accession>
<keyword evidence="2 4" id="KW-0472">Membrane</keyword>
<dbReference type="PANTHER" id="PTHR30189">
    <property type="entry name" value="LPS-ASSEMBLY PROTEIN"/>
    <property type="match status" value="1"/>
</dbReference>
<evidence type="ECO:0000259" key="5">
    <source>
        <dbReference type="Pfam" id="PF03968"/>
    </source>
</evidence>